<dbReference type="PANTHER" id="PTHR44688">
    <property type="entry name" value="DNA-BINDING TRANSCRIPTIONAL ACTIVATOR DEVR_DOSR"/>
    <property type="match status" value="1"/>
</dbReference>
<keyword evidence="1" id="KW-0805">Transcription regulation</keyword>
<evidence type="ECO:0000256" key="4">
    <source>
        <dbReference type="PROSITE-ProRule" id="PRU00169"/>
    </source>
</evidence>
<dbReference type="SMART" id="SM00448">
    <property type="entry name" value="REC"/>
    <property type="match status" value="1"/>
</dbReference>
<keyword evidence="8" id="KW-1185">Reference proteome</keyword>
<dbReference type="CDD" id="cd17537">
    <property type="entry name" value="REC_FixJ"/>
    <property type="match status" value="1"/>
</dbReference>
<evidence type="ECO:0000259" key="5">
    <source>
        <dbReference type="PROSITE" id="PS50043"/>
    </source>
</evidence>
<evidence type="ECO:0000313" key="8">
    <source>
        <dbReference type="Proteomes" id="UP001143509"/>
    </source>
</evidence>
<dbReference type="InterPro" id="IPR011006">
    <property type="entry name" value="CheY-like_superfamily"/>
</dbReference>
<evidence type="ECO:0000256" key="2">
    <source>
        <dbReference type="ARBA" id="ARBA00023125"/>
    </source>
</evidence>
<dbReference type="PROSITE" id="PS50043">
    <property type="entry name" value="HTH_LUXR_2"/>
    <property type="match status" value="1"/>
</dbReference>
<reference evidence="7" key="2">
    <citation type="submission" date="2023-01" db="EMBL/GenBank/DDBJ databases">
        <authorList>
            <person name="Sun Q."/>
            <person name="Evtushenko L."/>
        </authorList>
    </citation>
    <scope>NUCLEOTIDE SEQUENCE</scope>
    <source>
        <strain evidence="7">VKM B-1499</strain>
    </source>
</reference>
<name>A0ABQ5T789_9CAUL</name>
<dbReference type="Gene3D" id="3.40.50.2300">
    <property type="match status" value="1"/>
</dbReference>
<dbReference type="EMBL" id="BSFD01000002">
    <property type="protein sequence ID" value="GLK48273.1"/>
    <property type="molecule type" value="Genomic_DNA"/>
</dbReference>
<evidence type="ECO:0000313" key="7">
    <source>
        <dbReference type="EMBL" id="GLK48273.1"/>
    </source>
</evidence>
<dbReference type="Proteomes" id="UP001143509">
    <property type="component" value="Unassembled WGS sequence"/>
</dbReference>
<dbReference type="PANTHER" id="PTHR44688:SF16">
    <property type="entry name" value="DNA-BINDING TRANSCRIPTIONAL ACTIVATOR DEVR_DOSR"/>
    <property type="match status" value="1"/>
</dbReference>
<organism evidence="7 8">
    <name type="scientific">Brevundimonas intermedia</name>
    <dbReference type="NCBI Taxonomy" id="74315"/>
    <lineage>
        <taxon>Bacteria</taxon>
        <taxon>Pseudomonadati</taxon>
        <taxon>Pseudomonadota</taxon>
        <taxon>Alphaproteobacteria</taxon>
        <taxon>Caulobacterales</taxon>
        <taxon>Caulobacteraceae</taxon>
        <taxon>Brevundimonas</taxon>
    </lineage>
</organism>
<feature type="modified residue" description="4-aspartylphosphate" evidence="4">
    <location>
        <position position="55"/>
    </location>
</feature>
<dbReference type="PRINTS" id="PR00038">
    <property type="entry name" value="HTHLUXR"/>
</dbReference>
<dbReference type="InterPro" id="IPR036388">
    <property type="entry name" value="WH-like_DNA-bd_sf"/>
</dbReference>
<gene>
    <name evidence="7" type="ORF">GCM10017620_12460</name>
</gene>
<comment type="caution">
    <text evidence="7">The sequence shown here is derived from an EMBL/GenBank/DDBJ whole genome shotgun (WGS) entry which is preliminary data.</text>
</comment>
<proteinExistence type="predicted"/>
<dbReference type="SUPFAM" id="SSF52172">
    <property type="entry name" value="CheY-like"/>
    <property type="match status" value="1"/>
</dbReference>
<dbReference type="PROSITE" id="PS00622">
    <property type="entry name" value="HTH_LUXR_1"/>
    <property type="match status" value="1"/>
</dbReference>
<keyword evidence="4" id="KW-0597">Phosphoprotein</keyword>
<dbReference type="Gene3D" id="1.10.10.10">
    <property type="entry name" value="Winged helix-like DNA-binding domain superfamily/Winged helix DNA-binding domain"/>
    <property type="match status" value="1"/>
</dbReference>
<dbReference type="PROSITE" id="PS50110">
    <property type="entry name" value="RESPONSE_REGULATORY"/>
    <property type="match status" value="1"/>
</dbReference>
<evidence type="ECO:0000256" key="3">
    <source>
        <dbReference type="ARBA" id="ARBA00023163"/>
    </source>
</evidence>
<keyword evidence="2 7" id="KW-0238">DNA-binding</keyword>
<accession>A0ABQ5T789</accession>
<sequence>MSSEPVIHIVDDDQSVREAVKSLMESVGLSACAYRSTQDFLDARRWSEPGCVLLDVRLPGGSGLEFHARMASLGVFLPVIFMTGHGDIPMSVQGMKGGAVDFLTKPFRDQDLLDAVATALDRDRARRASEISVGDLRRRYETLSQREREVMRLVATGKMNKQVAGDLEISEVTVKIHRGSAMRKMGARTLPDLVRMADLLAGSTD</sequence>
<protein>
    <submittedName>
        <fullName evidence="7">DNA-binding response regulator</fullName>
    </submittedName>
</protein>
<dbReference type="RefSeq" id="WP_271164505.1">
    <property type="nucleotide sequence ID" value="NZ_BSFD01000002.1"/>
</dbReference>
<dbReference type="GO" id="GO:0003677">
    <property type="term" value="F:DNA binding"/>
    <property type="evidence" value="ECO:0007669"/>
    <property type="project" value="UniProtKB-KW"/>
</dbReference>
<dbReference type="InterPro" id="IPR001789">
    <property type="entry name" value="Sig_transdc_resp-reg_receiver"/>
</dbReference>
<reference evidence="7" key="1">
    <citation type="journal article" date="2014" name="Int. J. Syst. Evol. Microbiol.">
        <title>Complete genome of a new Firmicutes species belonging to the dominant human colonic microbiota ('Ruminococcus bicirculans') reveals two chromosomes and a selective capacity to utilize plant glucans.</title>
        <authorList>
            <consortium name="NISC Comparative Sequencing Program"/>
            <person name="Wegmann U."/>
            <person name="Louis P."/>
            <person name="Goesmann A."/>
            <person name="Henrissat B."/>
            <person name="Duncan S.H."/>
            <person name="Flint H.J."/>
        </authorList>
    </citation>
    <scope>NUCLEOTIDE SEQUENCE</scope>
    <source>
        <strain evidence="7">VKM B-1499</strain>
    </source>
</reference>
<feature type="domain" description="HTH luxR-type" evidence="5">
    <location>
        <begin position="136"/>
        <end position="201"/>
    </location>
</feature>
<evidence type="ECO:0000256" key="1">
    <source>
        <dbReference type="ARBA" id="ARBA00023015"/>
    </source>
</evidence>
<dbReference type="Pfam" id="PF00072">
    <property type="entry name" value="Response_reg"/>
    <property type="match status" value="1"/>
</dbReference>
<feature type="domain" description="Response regulatory" evidence="6">
    <location>
        <begin position="6"/>
        <end position="120"/>
    </location>
</feature>
<keyword evidence="3" id="KW-0804">Transcription</keyword>
<dbReference type="InterPro" id="IPR000792">
    <property type="entry name" value="Tscrpt_reg_LuxR_C"/>
</dbReference>
<dbReference type="SMART" id="SM00421">
    <property type="entry name" value="HTH_LUXR"/>
    <property type="match status" value="1"/>
</dbReference>
<evidence type="ECO:0000259" key="6">
    <source>
        <dbReference type="PROSITE" id="PS50110"/>
    </source>
</evidence>
<dbReference type="Pfam" id="PF00196">
    <property type="entry name" value="GerE"/>
    <property type="match status" value="1"/>
</dbReference>
<dbReference type="CDD" id="cd06170">
    <property type="entry name" value="LuxR_C_like"/>
    <property type="match status" value="1"/>
</dbReference>